<dbReference type="PANTHER" id="PTHR46796:SF12">
    <property type="entry name" value="HTH-TYPE DNA-BINDING TRANSCRIPTIONAL ACTIVATOR EUTR"/>
    <property type="match status" value="1"/>
</dbReference>
<dbReference type="InterPro" id="IPR050204">
    <property type="entry name" value="AraC_XylS_family_regulators"/>
</dbReference>
<keyword evidence="1" id="KW-0805">Transcription regulation</keyword>
<evidence type="ECO:0000313" key="8">
    <source>
        <dbReference type="Proteomes" id="UP000321154"/>
    </source>
</evidence>
<organism evidence="7 9">
    <name type="scientific">Frigoribacterium faeni</name>
    <dbReference type="NCBI Taxonomy" id="145483"/>
    <lineage>
        <taxon>Bacteria</taxon>
        <taxon>Bacillati</taxon>
        <taxon>Actinomycetota</taxon>
        <taxon>Actinomycetes</taxon>
        <taxon>Micrococcales</taxon>
        <taxon>Microbacteriaceae</taxon>
        <taxon>Frigoribacterium</taxon>
    </lineage>
</organism>
<sequence length="344" mass="38175">MPSFYTSEPDDELESGGGIKPASVGGSAANTATYRRVHEFSSDRGDATRRIETLYRGRSFRSQRAPGEFEFSYVLAGDDRLVLQTSTFSAPMQGEIPFPGQYIVAWNRAGRTTLHHRSRPFTSTGSVPFLMPAEDAFSFESTPRHNNMVQIGTAFLESTATERHDGPPQRLVFDQTVAPRPDHVAAWRAAVKQTTSAVVSETTAPLVRLEAQLVLARALLDLFPWQAVDVPMSLRTQQASRVRHAVEYIHAHADQPITPADIAAVAGLHTRTLQSSMREYLGASPANYLRQVRLDRVRADLLAASPHETQVSEVAKRWGFGNLGRFSAFYAERFDEYPRATLGR</sequence>
<accession>A0A7W3PJQ2</accession>
<dbReference type="Proteomes" id="UP000522688">
    <property type="component" value="Unassembled WGS sequence"/>
</dbReference>
<keyword evidence="8" id="KW-1185">Reference proteome</keyword>
<evidence type="ECO:0000256" key="2">
    <source>
        <dbReference type="ARBA" id="ARBA00023125"/>
    </source>
</evidence>
<dbReference type="PROSITE" id="PS01124">
    <property type="entry name" value="HTH_ARAC_FAMILY_2"/>
    <property type="match status" value="1"/>
</dbReference>
<dbReference type="RefSeq" id="WP_146855589.1">
    <property type="nucleotide sequence ID" value="NZ_BAAAHR010000007.1"/>
</dbReference>
<dbReference type="SMART" id="SM00342">
    <property type="entry name" value="HTH_ARAC"/>
    <property type="match status" value="1"/>
</dbReference>
<protein>
    <submittedName>
        <fullName evidence="7">AraC-like DNA-binding protein</fullName>
    </submittedName>
</protein>
<evidence type="ECO:0000256" key="3">
    <source>
        <dbReference type="ARBA" id="ARBA00023163"/>
    </source>
</evidence>
<gene>
    <name evidence="7" type="ORF">FB463_002524</name>
    <name evidence="6" type="ORF">FFA01_19590</name>
</gene>
<dbReference type="Pfam" id="PF12833">
    <property type="entry name" value="HTH_18"/>
    <property type="match status" value="1"/>
</dbReference>
<dbReference type="SUPFAM" id="SSF46689">
    <property type="entry name" value="Homeodomain-like"/>
    <property type="match status" value="1"/>
</dbReference>
<feature type="region of interest" description="Disordered" evidence="4">
    <location>
        <begin position="1"/>
        <end position="28"/>
    </location>
</feature>
<evidence type="ECO:0000256" key="1">
    <source>
        <dbReference type="ARBA" id="ARBA00023015"/>
    </source>
</evidence>
<reference evidence="6 8" key="1">
    <citation type="submission" date="2019-07" db="EMBL/GenBank/DDBJ databases">
        <title>Whole genome shotgun sequence of Frigoribacterium faeni NBRC 103066.</title>
        <authorList>
            <person name="Hosoyama A."/>
            <person name="Uohara A."/>
            <person name="Ohji S."/>
            <person name="Ichikawa N."/>
        </authorList>
    </citation>
    <scope>NUCLEOTIDE SEQUENCE [LARGE SCALE GENOMIC DNA]</scope>
    <source>
        <strain evidence="6 8">NBRC 103066</strain>
    </source>
</reference>
<dbReference type="InterPro" id="IPR018060">
    <property type="entry name" value="HTH_AraC"/>
</dbReference>
<comment type="caution">
    <text evidence="7">The sequence shown here is derived from an EMBL/GenBank/DDBJ whole genome shotgun (WGS) entry which is preliminary data.</text>
</comment>
<reference evidence="7 9" key="2">
    <citation type="submission" date="2020-07" db="EMBL/GenBank/DDBJ databases">
        <title>Sequencing the genomes of 1000 actinobacteria strains.</title>
        <authorList>
            <person name="Klenk H.-P."/>
        </authorList>
    </citation>
    <scope>NUCLEOTIDE SEQUENCE [LARGE SCALE GENOMIC DNA]</scope>
    <source>
        <strain evidence="7 9">DSM 10309</strain>
    </source>
</reference>
<dbReference type="AlphaFoldDB" id="A0A7W3PJQ2"/>
<dbReference type="PANTHER" id="PTHR46796">
    <property type="entry name" value="HTH-TYPE TRANSCRIPTIONAL ACTIVATOR RHAS-RELATED"/>
    <property type="match status" value="1"/>
</dbReference>
<feature type="domain" description="HTH araC/xylS-type" evidence="5">
    <location>
        <begin position="243"/>
        <end position="344"/>
    </location>
</feature>
<dbReference type="GO" id="GO:0003700">
    <property type="term" value="F:DNA-binding transcription factor activity"/>
    <property type="evidence" value="ECO:0007669"/>
    <property type="project" value="InterPro"/>
</dbReference>
<dbReference type="Proteomes" id="UP000321154">
    <property type="component" value="Unassembled WGS sequence"/>
</dbReference>
<evidence type="ECO:0000259" key="5">
    <source>
        <dbReference type="PROSITE" id="PS01124"/>
    </source>
</evidence>
<keyword evidence="2 7" id="KW-0238">DNA-binding</keyword>
<evidence type="ECO:0000313" key="7">
    <source>
        <dbReference type="EMBL" id="MBA8814258.1"/>
    </source>
</evidence>
<dbReference type="GO" id="GO:0043565">
    <property type="term" value="F:sequence-specific DNA binding"/>
    <property type="evidence" value="ECO:0007669"/>
    <property type="project" value="InterPro"/>
</dbReference>
<dbReference type="OrthoDB" id="5464689at2"/>
<evidence type="ECO:0000256" key="4">
    <source>
        <dbReference type="SAM" id="MobiDB-lite"/>
    </source>
</evidence>
<proteinExistence type="predicted"/>
<keyword evidence="3" id="KW-0804">Transcription</keyword>
<evidence type="ECO:0000313" key="9">
    <source>
        <dbReference type="Proteomes" id="UP000522688"/>
    </source>
</evidence>
<dbReference type="EMBL" id="JACGWW010000003">
    <property type="protein sequence ID" value="MBA8814258.1"/>
    <property type="molecule type" value="Genomic_DNA"/>
</dbReference>
<name>A0A7W3PJQ2_9MICO</name>
<dbReference type="Gene3D" id="1.10.10.60">
    <property type="entry name" value="Homeodomain-like"/>
    <property type="match status" value="1"/>
</dbReference>
<dbReference type="EMBL" id="BJUV01000018">
    <property type="protein sequence ID" value="GEK83650.1"/>
    <property type="molecule type" value="Genomic_DNA"/>
</dbReference>
<dbReference type="InterPro" id="IPR009057">
    <property type="entry name" value="Homeodomain-like_sf"/>
</dbReference>
<evidence type="ECO:0000313" key="6">
    <source>
        <dbReference type="EMBL" id="GEK83650.1"/>
    </source>
</evidence>